<dbReference type="Proteomes" id="UP000001574">
    <property type="component" value="Chromosome"/>
</dbReference>
<evidence type="ECO:0000313" key="2">
    <source>
        <dbReference type="EMBL" id="ABK65766.1"/>
    </source>
</evidence>
<dbReference type="EMBL" id="CP000479">
    <property type="protein sequence ID" value="ABK65766.1"/>
    <property type="molecule type" value="Genomic_DNA"/>
</dbReference>
<feature type="domain" description="DUF222" evidence="1">
    <location>
        <begin position="39"/>
        <end position="132"/>
    </location>
</feature>
<reference evidence="2 3" key="1">
    <citation type="submission" date="2006-10" db="EMBL/GenBank/DDBJ databases">
        <authorList>
            <person name="Fleischmann R.D."/>
            <person name="Dodson R.J."/>
            <person name="Haft D.H."/>
            <person name="Merkel J.S."/>
            <person name="Nelson W.C."/>
            <person name="Fraser C.M."/>
        </authorList>
    </citation>
    <scope>NUCLEOTIDE SEQUENCE [LARGE SCALE GENOMIC DNA]</scope>
    <source>
        <strain evidence="2 3">104</strain>
    </source>
</reference>
<evidence type="ECO:0000259" key="1">
    <source>
        <dbReference type="Pfam" id="PF02720"/>
    </source>
</evidence>
<name>A0A0H2ZVD8_MYCA1</name>
<dbReference type="InterPro" id="IPR003870">
    <property type="entry name" value="DUF222"/>
</dbReference>
<sequence length="143" mass="15328">MGCSSREEIVKVFDALDAALDRLGELSFDALTTRECLSLLQRCEMVRRRLPVPEHQLINHVARQASPAELGGRLSHAIAEATLISRAEAARRVHTAADLGPRVGLTGEPLPPVLAATAARQREGLLGLEQVGACLIDCVSGWA</sequence>
<evidence type="ECO:0000313" key="3">
    <source>
        <dbReference type="Proteomes" id="UP000001574"/>
    </source>
</evidence>
<dbReference type="AlphaFoldDB" id="A0A0H2ZVD8"/>
<proteinExistence type="predicted"/>
<dbReference type="KEGG" id="mav:MAV_2972"/>
<organism evidence="2 3">
    <name type="scientific">Mycobacterium avium (strain 104)</name>
    <dbReference type="NCBI Taxonomy" id="243243"/>
    <lineage>
        <taxon>Bacteria</taxon>
        <taxon>Bacillati</taxon>
        <taxon>Actinomycetota</taxon>
        <taxon>Actinomycetes</taxon>
        <taxon>Mycobacteriales</taxon>
        <taxon>Mycobacteriaceae</taxon>
        <taxon>Mycobacterium</taxon>
        <taxon>Mycobacterium avium complex (MAC)</taxon>
    </lineage>
</organism>
<gene>
    <name evidence="2" type="ordered locus">MAV_2972</name>
</gene>
<dbReference type="HOGENOM" id="CLU_099011_2_0_11"/>
<accession>A0A0H2ZVD8</accession>
<dbReference type="Pfam" id="PF02720">
    <property type="entry name" value="DUF222"/>
    <property type="match status" value="1"/>
</dbReference>
<protein>
    <submittedName>
        <fullName evidence="2">REP13E12 repeat protein</fullName>
    </submittedName>
</protein>